<dbReference type="GeneID" id="5474312"/>
<keyword evidence="20" id="KW-1185">Reference proteome</keyword>
<dbReference type="InterPro" id="IPR016652">
    <property type="entry name" value="Ubiquitinyl_hydrolase"/>
</dbReference>
<evidence type="ECO:0000256" key="7">
    <source>
        <dbReference type="ARBA" id="ARBA00022771"/>
    </source>
</evidence>
<dbReference type="Pfam" id="PF00443">
    <property type="entry name" value="UCH"/>
    <property type="match status" value="1"/>
</dbReference>
<dbReference type="PROSITE" id="PS50235">
    <property type="entry name" value="USP_3"/>
    <property type="match status" value="1"/>
</dbReference>
<evidence type="ECO:0000256" key="8">
    <source>
        <dbReference type="ARBA" id="ARBA00022786"/>
    </source>
</evidence>
<keyword evidence="4" id="KW-0645">Protease</keyword>
<dbReference type="SUPFAM" id="SSF57850">
    <property type="entry name" value="RING/U-box"/>
    <property type="match status" value="1"/>
</dbReference>
<keyword evidence="10" id="KW-0788">Thiol protease</keyword>
<dbReference type="GO" id="GO:0008270">
    <property type="term" value="F:zinc ion binding"/>
    <property type="evidence" value="ECO:0007669"/>
    <property type="project" value="UniProtKB-KW"/>
</dbReference>
<feature type="active site" description="Proton acceptor" evidence="12">
    <location>
        <position position="850"/>
    </location>
</feature>
<dbReference type="InterPro" id="IPR041432">
    <property type="entry name" value="UBP13_Znf-UBP_var"/>
</dbReference>
<dbReference type="GO" id="GO:0006508">
    <property type="term" value="P:proteolysis"/>
    <property type="evidence" value="ECO:0007669"/>
    <property type="project" value="UniProtKB-KW"/>
</dbReference>
<evidence type="ECO:0000256" key="5">
    <source>
        <dbReference type="ARBA" id="ARBA00022723"/>
    </source>
</evidence>
<evidence type="ECO:0000256" key="4">
    <source>
        <dbReference type="ARBA" id="ARBA00022670"/>
    </source>
</evidence>
<feature type="binding site" evidence="13">
    <location>
        <position position="210"/>
    </location>
    <ligand>
        <name>Zn(2+)</name>
        <dbReference type="ChEBI" id="CHEBI:29105"/>
    </ligand>
</feature>
<evidence type="ECO:0000256" key="10">
    <source>
        <dbReference type="ARBA" id="ARBA00022807"/>
    </source>
</evidence>
<dbReference type="STRING" id="126793.A5K5V9"/>
<evidence type="ECO:0000256" key="6">
    <source>
        <dbReference type="ARBA" id="ARBA00022737"/>
    </source>
</evidence>
<dbReference type="AlphaFoldDB" id="A5K5V9"/>
<keyword evidence="9 19" id="KW-0378">Hydrolase</keyword>
<dbReference type="PIRSF" id="PIRSF016308">
    <property type="entry name" value="UBP"/>
    <property type="match status" value="1"/>
</dbReference>
<evidence type="ECO:0000256" key="1">
    <source>
        <dbReference type="ARBA" id="ARBA00000707"/>
    </source>
</evidence>
<proteinExistence type="inferred from homology"/>
<evidence type="ECO:0000256" key="11">
    <source>
        <dbReference type="ARBA" id="ARBA00022833"/>
    </source>
</evidence>
<dbReference type="PROSITE" id="PS50271">
    <property type="entry name" value="ZF_UBP"/>
    <property type="match status" value="1"/>
</dbReference>
<dbReference type="Proteomes" id="UP000008333">
    <property type="component" value="Unassembled WGS sequence"/>
</dbReference>
<name>A5K5V9_PLAVS</name>
<keyword evidence="7 14" id="KW-0863">Zinc-finger</keyword>
<feature type="region of interest" description="Disordered" evidence="15">
    <location>
        <begin position="674"/>
        <end position="708"/>
    </location>
</feature>
<protein>
    <recommendedName>
        <fullName evidence="3">ubiquitinyl hydrolase 1</fullName>
        <ecNumber evidence="3">3.4.19.12</ecNumber>
    </recommendedName>
</protein>
<accession>A5K5V9</accession>
<dbReference type="SUPFAM" id="SSF54001">
    <property type="entry name" value="Cysteine proteinases"/>
    <property type="match status" value="1"/>
</dbReference>
<dbReference type="InterPro" id="IPR028889">
    <property type="entry name" value="USP"/>
</dbReference>
<dbReference type="FunCoup" id="A5K5V9">
    <property type="interactions" value="427"/>
</dbReference>
<reference evidence="19 20" key="1">
    <citation type="journal article" date="2008" name="Nature">
        <title>Comparative genomics of the neglected human malaria parasite Plasmodium vivax.</title>
        <authorList>
            <person name="Carlton J.M."/>
            <person name="Adams J.H."/>
            <person name="Silva J.C."/>
            <person name="Bidwell S.L."/>
            <person name="Lorenzi H."/>
            <person name="Caler E."/>
            <person name="Crabtree J."/>
            <person name="Angiuoli S.V."/>
            <person name="Merino E.F."/>
            <person name="Amedeo P."/>
            <person name="Cheng Q."/>
            <person name="Coulson R.M."/>
            <person name="Crabb B.S."/>
            <person name="Del Portillo H.A."/>
            <person name="Essien K."/>
            <person name="Feldblyum T.V."/>
            <person name="Fernandez-Becerra C."/>
            <person name="Gilson P.R."/>
            <person name="Gueye A.H."/>
            <person name="Guo X."/>
            <person name="Kang'a S."/>
            <person name="Kooij T.W."/>
            <person name="Korsinczky M."/>
            <person name="Meyer E.V."/>
            <person name="Nene V."/>
            <person name="Paulsen I."/>
            <person name="White O."/>
            <person name="Ralph S.A."/>
            <person name="Ren Q."/>
            <person name="Sargeant T.J."/>
            <person name="Salzberg S.L."/>
            <person name="Stoeckert C.J."/>
            <person name="Sullivan S.A."/>
            <person name="Yamamoto M.M."/>
            <person name="Hoffman S.L."/>
            <person name="Wortman J.R."/>
            <person name="Gardner M.J."/>
            <person name="Galinski M.R."/>
            <person name="Barnwell J.W."/>
            <person name="Fraser-Liggett C.M."/>
        </authorList>
    </citation>
    <scope>NUCLEOTIDE SEQUENCE [LARGE SCALE GENOMIC DNA]</scope>
    <source>
        <strain evidence="19 20">Salvador I</strain>
    </source>
</reference>
<dbReference type="PhylomeDB" id="A5K5V9"/>
<dbReference type="GO" id="GO:0016579">
    <property type="term" value="P:protein deubiquitination"/>
    <property type="evidence" value="ECO:0007669"/>
    <property type="project" value="InterPro"/>
</dbReference>
<organism evidence="19 20">
    <name type="scientific">Plasmodium vivax (strain Salvador I)</name>
    <dbReference type="NCBI Taxonomy" id="126793"/>
    <lineage>
        <taxon>Eukaryota</taxon>
        <taxon>Sar</taxon>
        <taxon>Alveolata</taxon>
        <taxon>Apicomplexa</taxon>
        <taxon>Aconoidasida</taxon>
        <taxon>Haemosporida</taxon>
        <taxon>Plasmodiidae</taxon>
        <taxon>Plasmodium</taxon>
        <taxon>Plasmodium (Plasmodium)</taxon>
    </lineage>
</organism>
<dbReference type="InParanoid" id="A5K5V9"/>
<keyword evidence="6" id="KW-0677">Repeat</keyword>
<evidence type="ECO:0000256" key="9">
    <source>
        <dbReference type="ARBA" id="ARBA00022801"/>
    </source>
</evidence>
<dbReference type="GO" id="GO:0005829">
    <property type="term" value="C:cytosol"/>
    <property type="evidence" value="ECO:0007669"/>
    <property type="project" value="TreeGrafter"/>
</dbReference>
<dbReference type="InterPro" id="IPR001607">
    <property type="entry name" value="Znf_UBP"/>
</dbReference>
<comment type="catalytic activity">
    <reaction evidence="1">
        <text>Thiol-dependent hydrolysis of ester, thioester, amide, peptide and isopeptide bonds formed by the C-terminal Gly of ubiquitin (a 76-residue protein attached to proteins as an intracellular targeting signal).</text>
        <dbReference type="EC" id="3.4.19.12"/>
    </reaction>
</comment>
<evidence type="ECO:0000256" key="15">
    <source>
        <dbReference type="SAM" id="MobiDB-lite"/>
    </source>
</evidence>
<feature type="region of interest" description="Disordered" evidence="15">
    <location>
        <begin position="499"/>
        <end position="537"/>
    </location>
</feature>
<dbReference type="CDD" id="cd14298">
    <property type="entry name" value="UBA2_scUBP14_like"/>
    <property type="match status" value="1"/>
</dbReference>
<evidence type="ECO:0000313" key="19">
    <source>
        <dbReference type="EMBL" id="EDL45294.1"/>
    </source>
</evidence>
<feature type="binding site" evidence="13">
    <location>
        <position position="227"/>
    </location>
    <ligand>
        <name>Zn(2+)</name>
        <dbReference type="ChEBI" id="CHEBI:29105"/>
    </ligand>
</feature>
<dbReference type="VEuPathDB" id="PlasmoDB:PVX_089655"/>
<dbReference type="InterPro" id="IPR001394">
    <property type="entry name" value="Peptidase_C19_UCH"/>
</dbReference>
<dbReference type="InterPro" id="IPR018200">
    <property type="entry name" value="USP_CS"/>
</dbReference>
<dbReference type="InterPro" id="IPR015940">
    <property type="entry name" value="UBA"/>
</dbReference>
<gene>
    <name evidence="19" type="ORF">PVX_089655</name>
</gene>
<dbReference type="InterPro" id="IPR013083">
    <property type="entry name" value="Znf_RING/FYVE/PHD"/>
</dbReference>
<dbReference type="Gene3D" id="3.90.70.10">
    <property type="entry name" value="Cysteine proteinases"/>
    <property type="match status" value="1"/>
</dbReference>
<feature type="domain" description="UBA" evidence="16">
    <location>
        <begin position="712"/>
        <end position="753"/>
    </location>
</feature>
<evidence type="ECO:0000259" key="16">
    <source>
        <dbReference type="PROSITE" id="PS50030"/>
    </source>
</evidence>
<dbReference type="EMBL" id="AAKM01000006">
    <property type="protein sequence ID" value="EDL45294.1"/>
    <property type="molecule type" value="Genomic_DNA"/>
</dbReference>
<dbReference type="GO" id="GO:0005634">
    <property type="term" value="C:nucleus"/>
    <property type="evidence" value="ECO:0007669"/>
    <property type="project" value="TreeGrafter"/>
</dbReference>
<evidence type="ECO:0000259" key="17">
    <source>
        <dbReference type="PROSITE" id="PS50235"/>
    </source>
</evidence>
<feature type="active site" description="Nucleophile" evidence="12">
    <location>
        <position position="350"/>
    </location>
</feature>
<dbReference type="SMART" id="SM00165">
    <property type="entry name" value="UBA"/>
    <property type="match status" value="2"/>
</dbReference>
<dbReference type="Pfam" id="PF02148">
    <property type="entry name" value="zf-UBP"/>
    <property type="match status" value="1"/>
</dbReference>
<evidence type="ECO:0000256" key="13">
    <source>
        <dbReference type="PIRSR" id="PIRSR016308-3"/>
    </source>
</evidence>
<dbReference type="OMA" id="FVPCEHT"/>
<evidence type="ECO:0000256" key="12">
    <source>
        <dbReference type="PIRSR" id="PIRSR016308-1"/>
    </source>
</evidence>
<feature type="domain" description="USP" evidence="17">
    <location>
        <begin position="341"/>
        <end position="889"/>
    </location>
</feature>
<evidence type="ECO:0000259" key="18">
    <source>
        <dbReference type="PROSITE" id="PS50271"/>
    </source>
</evidence>
<feature type="compositionally biased region" description="Polar residues" evidence="15">
    <location>
        <begin position="681"/>
        <end position="703"/>
    </location>
</feature>
<keyword evidence="8" id="KW-0833">Ubl conjugation pathway</keyword>
<dbReference type="GO" id="GO:0004843">
    <property type="term" value="F:cysteine-type deubiquitinase activity"/>
    <property type="evidence" value="ECO:0007669"/>
    <property type="project" value="UniProtKB-EC"/>
</dbReference>
<dbReference type="SMART" id="SM00290">
    <property type="entry name" value="ZnF_UBP"/>
    <property type="match status" value="1"/>
</dbReference>
<feature type="domain" description="UBP-type" evidence="18">
    <location>
        <begin position="184"/>
        <end position="301"/>
    </location>
</feature>
<evidence type="ECO:0000256" key="14">
    <source>
        <dbReference type="PROSITE-ProRule" id="PRU00502"/>
    </source>
</evidence>
<dbReference type="InterPro" id="IPR033864">
    <property type="entry name" value="UBA2_scUBP14-like"/>
</dbReference>
<feature type="compositionally biased region" description="Low complexity" evidence="15">
    <location>
        <begin position="75"/>
        <end position="89"/>
    </location>
</feature>
<comment type="similarity">
    <text evidence="2">Belongs to the peptidase C19 family.</text>
</comment>
<evidence type="ECO:0000313" key="20">
    <source>
        <dbReference type="Proteomes" id="UP000008333"/>
    </source>
</evidence>
<keyword evidence="5 13" id="KW-0479">Metal-binding</keyword>
<feature type="region of interest" description="Disordered" evidence="15">
    <location>
        <begin position="67"/>
        <end position="89"/>
    </location>
</feature>
<dbReference type="RefSeq" id="XP_001615021.1">
    <property type="nucleotide sequence ID" value="XM_001614971.1"/>
</dbReference>
<dbReference type="EC" id="3.4.19.12" evidence="3"/>
<feature type="domain" description="UBA" evidence="16">
    <location>
        <begin position="768"/>
        <end position="808"/>
    </location>
</feature>
<dbReference type="Pfam" id="PF17807">
    <property type="entry name" value="zf-UBP_var"/>
    <property type="match status" value="1"/>
</dbReference>
<dbReference type="PROSITE" id="PS50030">
    <property type="entry name" value="UBA"/>
    <property type="match status" value="2"/>
</dbReference>
<sequence length="889" mass="100292">MADIKSVVASISASIREPSKDDVIYLDECSVTGLKDIFDEGVFVDLVSFESFSLKCLKYNYSRAQQGGGEGPGSHAGSSHAGSSHAGSSHAGRFYLNVKKKKKLLDKIEKSEIKNLTLNVEGGFKETRVYEYHCEYALYDVEANLYINLDEVEDERVKSICQSIISHKNELKKESPNKWVNEIKESKYAKDLVQLPNITIKNENLECAVCKAKKNIWLNLSDGYIGCGRKIFNYGGGCLNNEEGAALKHFYDSGKKYPLVVKLGTITKEGEADVFSYADDENDSVIDPYIDVHLKNLGINITSLNKTEVTTLEKEIKENQNINFSSILDRDTQLVCKEGKVGFLNLGNTCYMNCALQVFLSIKEVSYRYIGNQFDFLLTLNPKTKTHHDLFIQYAKLCCMIYKGDYISKKKNYIKKFKEECQERNVEVTYDSDVDEEDCVSINPSMFRTCLNQKGNPFCNNNQQDIFEFLTYLLNELIENENVIFQRLLNGSNSNKRKIDQLESVEQGGAPEKEDKFKKSNNGSGGSGGVSDGEEQQKSEKSIFNLFTFEMDQTIVSDEYNLSKSSFHNNILSLDIPLDSALLKSLEAESSPASPPQVTLLDCLNHFIKKDHIEEYYSEEKKRKILAQKDIKFKSFPPYLFIHIKRFYADENWSAKKINIPVQTDEYINLEFMRSEKSTPGGDNSSGYAEGQGKNSTGASHSGKSNEEHIMQQHKDLLDSLLDLGFEKEKVLEAIKKVKVKNVNNCISYIYGEDSVELDLQEISQGTDVNSENLNSIVSMGVNKNVAMASLLINKNDLQKSIDYIFSNLDALTESKCAAIVNRNKCEDGLANYELVASIVHMGSNANSGHYICYIKDGSQWYVYNDNKIGLCDANKGKDTAYIHLYKRI</sequence>
<evidence type="ECO:0000256" key="3">
    <source>
        <dbReference type="ARBA" id="ARBA00012759"/>
    </source>
</evidence>
<comment type="caution">
    <text evidence="19">The sequence shown here is derived from an EMBL/GenBank/DDBJ whole genome shotgun (WGS) entry which is preliminary data.</text>
</comment>
<dbReference type="MEROPS" id="C19.A74"/>
<evidence type="ECO:0000256" key="2">
    <source>
        <dbReference type="ARBA" id="ARBA00009085"/>
    </source>
</evidence>
<dbReference type="PANTHER" id="PTHR24006:SF664">
    <property type="entry name" value="UBIQUITIN CARBOXYL-TERMINAL HYDROLASE"/>
    <property type="match status" value="1"/>
</dbReference>
<dbReference type="InterPro" id="IPR038765">
    <property type="entry name" value="Papain-like_cys_pep_sf"/>
</dbReference>
<dbReference type="Gene3D" id="3.30.40.10">
    <property type="entry name" value="Zinc/RING finger domain, C3HC4 (zinc finger)"/>
    <property type="match status" value="2"/>
</dbReference>
<dbReference type="PROSITE" id="PS00972">
    <property type="entry name" value="USP_1"/>
    <property type="match status" value="1"/>
</dbReference>
<keyword evidence="11 13" id="KW-0862">Zinc</keyword>
<dbReference type="PANTHER" id="PTHR24006">
    <property type="entry name" value="UBIQUITIN CARBOXYL-TERMINAL HYDROLASE"/>
    <property type="match status" value="1"/>
</dbReference>
<dbReference type="InterPro" id="IPR050164">
    <property type="entry name" value="Peptidase_C19"/>
</dbReference>
<dbReference type="KEGG" id="pvx:PVX_089655"/>